<dbReference type="SUPFAM" id="SSF48295">
    <property type="entry name" value="TrpR-like"/>
    <property type="match status" value="1"/>
</dbReference>
<dbReference type="EMBL" id="CP035532">
    <property type="protein sequence ID" value="QBA23448.1"/>
    <property type="molecule type" value="Genomic_DNA"/>
</dbReference>
<dbReference type="InterPro" id="IPR010921">
    <property type="entry name" value="Trp_repressor/repl_initiator"/>
</dbReference>
<dbReference type="Gene3D" id="1.10.10.10">
    <property type="entry name" value="Winged helix-like DNA-binding domain superfamily/Winged helix DNA-binding domain"/>
    <property type="match status" value="1"/>
</dbReference>
<accession>A0A411DT04</accession>
<evidence type="ECO:0000313" key="1">
    <source>
        <dbReference type="EMBL" id="QBA23448.1"/>
    </source>
</evidence>
<organism evidence="1">
    <name type="scientific">Chryseobacterium indologenes</name>
    <name type="common">Flavobacterium indologenes</name>
    <dbReference type="NCBI Taxonomy" id="253"/>
    <lineage>
        <taxon>Bacteria</taxon>
        <taxon>Pseudomonadati</taxon>
        <taxon>Bacteroidota</taxon>
        <taxon>Flavobacteriia</taxon>
        <taxon>Flavobacteriales</taxon>
        <taxon>Weeksellaceae</taxon>
        <taxon>Chryseobacterium group</taxon>
        <taxon>Chryseobacterium</taxon>
    </lineage>
</organism>
<dbReference type="InterPro" id="IPR036388">
    <property type="entry name" value="WH-like_DNA-bd_sf"/>
</dbReference>
<dbReference type="GO" id="GO:0043565">
    <property type="term" value="F:sequence-specific DNA binding"/>
    <property type="evidence" value="ECO:0007669"/>
    <property type="project" value="InterPro"/>
</dbReference>
<gene>
    <name evidence="1" type="ORF">EU348_20645</name>
</gene>
<proteinExistence type="predicted"/>
<name>A0A411DT04_CHRID</name>
<reference evidence="1" key="1">
    <citation type="submission" date="2019-01" db="EMBL/GenBank/DDBJ databases">
        <title>Whole Genome Sequencing for Putative Detection of Antimicrobial Resistance and Potential Virulence Factors in Chryseobacterium indologenes isolated from Nile Tilapia in Tanzania.</title>
        <authorList>
            <person name="Mwega E."/>
            <person name="Mutoloki S."/>
            <person name="Mugimba K."/>
            <person name="Colquhoun D."/>
            <person name="Mdegela R."/>
            <person name="Evensen O."/>
            <person name="Wasteson Y."/>
        </authorList>
    </citation>
    <scope>NUCLEOTIDE SEQUENCE [LARGE SCALE GENOMIC DNA]</scope>
    <source>
        <strain evidence="1">StR 01</strain>
    </source>
</reference>
<protein>
    <submittedName>
        <fullName evidence="1">Transposase</fullName>
    </submittedName>
</protein>
<sequence length="148" mass="17824">MVNYNNIHIGSYIKMRCKECEISSLRIVNFFGCSVSEIEKMYLQEAMCTDLLLKWCKLLEYDFFRIYTQHLILYSPPSKENNNKTTRTLLPKFRKNIYTMEIIEFILRKIEKGEITRAEVISKYRIPKTTLYKWFQKYRSGNVPNNNH</sequence>
<dbReference type="AlphaFoldDB" id="A0A411DT04"/>